<dbReference type="PANTHER" id="PTHR24198">
    <property type="entry name" value="ANKYRIN REPEAT AND PROTEIN KINASE DOMAIN-CONTAINING PROTEIN"/>
    <property type="match status" value="1"/>
</dbReference>
<dbReference type="Pfam" id="PF12796">
    <property type="entry name" value="Ank_2"/>
    <property type="match status" value="2"/>
</dbReference>
<dbReference type="Proteomes" id="UP000693981">
    <property type="component" value="Unassembled WGS sequence"/>
</dbReference>
<evidence type="ECO:0000313" key="3">
    <source>
        <dbReference type="Proteomes" id="UP000693981"/>
    </source>
</evidence>
<feature type="repeat" description="ANK" evidence="1">
    <location>
        <begin position="83"/>
        <end position="115"/>
    </location>
</feature>
<evidence type="ECO:0000313" key="2">
    <source>
        <dbReference type="EMBL" id="KAG7389205.1"/>
    </source>
</evidence>
<dbReference type="EMBL" id="JAGDFL010000415">
    <property type="protein sequence ID" value="KAG7389205.1"/>
    <property type="molecule type" value="Genomic_DNA"/>
</dbReference>
<feature type="repeat" description="ANK" evidence="1">
    <location>
        <begin position="182"/>
        <end position="214"/>
    </location>
</feature>
<dbReference type="SMART" id="SM00248">
    <property type="entry name" value="ANK"/>
    <property type="match status" value="6"/>
</dbReference>
<gene>
    <name evidence="2" type="ORF">PHYBOEH_007548</name>
</gene>
<keyword evidence="1" id="KW-0040">ANK repeat</keyword>
<protein>
    <submittedName>
        <fullName evidence="2">Uncharacterized protein</fullName>
    </submittedName>
</protein>
<sequence>MHPSSATRDSTKTLVSPSATMDEIHAAWLAAGARGDVNAMRQLRHRFPEWIDLQRQVRPAASDSTAIRQASICSWNGFHLQTLGASALHTAAWEGSVDIMQFLLESGQDPDTGDDSAMTPMMLSIMRLNLMTMRCVFINGEAVRRNLVVDCRDEEDERRDKMIAGIKLLLRFGADVDARSQDGKTALHCSTSDDAFQVAKVLLESGASLDAQDEIGRTPLHYAVQEDGLLVTDLLLSRGSNIDAEDDDGISPLSLMLEQGNMNVLQVFMNHHHLVATPTRHDFARALLFQAVDTQREDAVRFIVENEYASVTVTSVTGETLLHRAIVKRNSAMVELLVDLDPTGENLAAATVKGEAPIHYAARYGSPHEVEVLLHCLANIFGELQELDAENPVNAVNETGETALYIVGSVQLPDAVAHSSGFEADTGSLDVRSAKVHFLLQHGARLFPLGFLVDALAPKNPMPSESVSEIVLPIQVQHVLRHWLMESGRCDSEPEAEETAHQHFSDGTKMDGLTELCAQWLAGAACTGSWASFPSILICAGYARELVPLLVELPLRRRSIPTLLRQLEKFARRHCCHDLILQLYDELHEAWQRVPEART</sequence>
<dbReference type="Pfam" id="PF00023">
    <property type="entry name" value="Ank"/>
    <property type="match status" value="1"/>
</dbReference>
<reference evidence="2" key="1">
    <citation type="submission" date="2021-02" db="EMBL/GenBank/DDBJ databases">
        <authorList>
            <person name="Palmer J.M."/>
        </authorList>
    </citation>
    <scope>NUCLEOTIDE SEQUENCE</scope>
    <source>
        <strain evidence="2">SCRP23</strain>
    </source>
</reference>
<proteinExistence type="predicted"/>
<dbReference type="AlphaFoldDB" id="A0A8T1W770"/>
<feature type="repeat" description="ANK" evidence="1">
    <location>
        <begin position="353"/>
        <end position="380"/>
    </location>
</feature>
<dbReference type="PROSITE" id="PS50088">
    <property type="entry name" value="ANK_REPEAT"/>
    <property type="match status" value="4"/>
</dbReference>
<dbReference type="OrthoDB" id="194358at2759"/>
<comment type="caution">
    <text evidence="2">The sequence shown here is derived from an EMBL/GenBank/DDBJ whole genome shotgun (WGS) entry which is preliminary data.</text>
</comment>
<dbReference type="InterPro" id="IPR002110">
    <property type="entry name" value="Ankyrin_rpt"/>
</dbReference>
<keyword evidence="3" id="KW-1185">Reference proteome</keyword>
<feature type="repeat" description="ANK" evidence="1">
    <location>
        <begin position="215"/>
        <end position="247"/>
    </location>
</feature>
<dbReference type="PROSITE" id="PS50297">
    <property type="entry name" value="ANK_REP_REGION"/>
    <property type="match status" value="4"/>
</dbReference>
<organism evidence="2 3">
    <name type="scientific">Phytophthora boehmeriae</name>
    <dbReference type="NCBI Taxonomy" id="109152"/>
    <lineage>
        <taxon>Eukaryota</taxon>
        <taxon>Sar</taxon>
        <taxon>Stramenopiles</taxon>
        <taxon>Oomycota</taxon>
        <taxon>Peronosporomycetes</taxon>
        <taxon>Peronosporales</taxon>
        <taxon>Peronosporaceae</taxon>
        <taxon>Phytophthora</taxon>
    </lineage>
</organism>
<dbReference type="PANTHER" id="PTHR24198:SF165">
    <property type="entry name" value="ANKYRIN REPEAT-CONTAINING PROTEIN-RELATED"/>
    <property type="match status" value="1"/>
</dbReference>
<accession>A0A8T1W770</accession>
<name>A0A8T1W770_9STRA</name>
<evidence type="ECO:0000256" key="1">
    <source>
        <dbReference type="PROSITE-ProRule" id="PRU00023"/>
    </source>
</evidence>